<dbReference type="RefSeq" id="WP_353574275.1">
    <property type="nucleotide sequence ID" value="NZ_JBETME010000004.1"/>
</dbReference>
<organism evidence="2 3">
    <name type="scientific">Agrobacterium radiobacter</name>
    <dbReference type="NCBI Taxonomy" id="362"/>
    <lineage>
        <taxon>Bacteria</taxon>
        <taxon>Pseudomonadati</taxon>
        <taxon>Pseudomonadota</taxon>
        <taxon>Alphaproteobacteria</taxon>
        <taxon>Hyphomicrobiales</taxon>
        <taxon>Rhizobiaceae</taxon>
        <taxon>Rhizobium/Agrobacterium group</taxon>
        <taxon>Agrobacterium</taxon>
        <taxon>Agrobacterium tumefaciens complex</taxon>
    </lineage>
</organism>
<evidence type="ECO:0000313" key="3">
    <source>
        <dbReference type="Proteomes" id="UP001438189"/>
    </source>
</evidence>
<evidence type="ECO:0000259" key="1">
    <source>
        <dbReference type="Pfam" id="PF14452"/>
    </source>
</evidence>
<evidence type="ECO:0000313" key="2">
    <source>
        <dbReference type="EMBL" id="MES4991027.1"/>
    </source>
</evidence>
<accession>A0ABD5LNV1</accession>
<dbReference type="InterPro" id="IPR025701">
    <property type="entry name" value="UBQ-conjugat_E2_E"/>
</dbReference>
<feature type="domain" description="Multi-ubiquitin" evidence="1">
    <location>
        <begin position="21"/>
        <end position="85"/>
    </location>
</feature>
<feature type="domain" description="Multi-ubiquitin" evidence="1">
    <location>
        <begin position="90"/>
        <end position="153"/>
    </location>
</feature>
<dbReference type="AlphaFoldDB" id="A0ABD5LNV1"/>
<dbReference type="Proteomes" id="UP001438189">
    <property type="component" value="Unassembled WGS sequence"/>
</dbReference>
<dbReference type="Pfam" id="PF14462">
    <property type="entry name" value="Prok-E2_E"/>
    <property type="match status" value="1"/>
</dbReference>
<protein>
    <submittedName>
        <fullName evidence="2">Multiubiquitin domain-containing protein</fullName>
    </submittedName>
</protein>
<dbReference type="InterPro" id="IPR027802">
    <property type="entry name" value="Multi-ubiquitin_dom"/>
</dbReference>
<dbReference type="Pfam" id="PF14452">
    <property type="entry name" value="Multi_ubiq"/>
    <property type="match status" value="2"/>
</dbReference>
<name>A0ABD5LNV1_AGRRD</name>
<reference evidence="2 3" key="1">
    <citation type="submission" date="2024-06" db="EMBL/GenBank/DDBJ databases">
        <title>Genome sequencing of Agrobacterium spp. from tobacco in Serbia.</title>
        <authorList>
            <person name="Ilicic R.J."/>
            <person name="Studholme D.J."/>
            <person name="Jelusic A."/>
            <person name="Barac G."/>
            <person name="Bagi F."/>
            <person name="Popovic Milovanovic T."/>
        </authorList>
    </citation>
    <scope>NUCLEOTIDE SEQUENCE [LARGE SCALE GENOMIC DNA]</scope>
    <source>
        <strain evidence="2 3">DA1</strain>
    </source>
</reference>
<dbReference type="EMBL" id="JBETME010000004">
    <property type="protein sequence ID" value="MES4991027.1"/>
    <property type="molecule type" value="Genomic_DNA"/>
</dbReference>
<gene>
    <name evidence="2" type="ORF">ABVB70_11845</name>
</gene>
<comment type="caution">
    <text evidence="2">The sequence shown here is derived from an EMBL/GenBank/DDBJ whole genome shotgun (WGS) entry which is preliminary data.</text>
</comment>
<proteinExistence type="predicted"/>
<sequence>MTIEHQETNRGKNTDIEIAGLDLNFHAFAMDTRTPTGGRIAKVAGFVADQYPYVMQWRDDGDLEELRAQEEADLGKGTKFIVVASDRTNRVAIDGEGLDWPSDEISGAVVRKLGRIAADRSIYLERSDEPDRLIEDGDIIKIKKDGIEQFRSRKPEVWELNVQGKKIVSATPVISVVDALTRAGFDPNAWIIILKIGGQPKRQLSVGDEIDLRAPGIEKIRLTAKDVSNGEARIAPSREFALLEADESYLDDLGLRWETRNSDGHRWLIIHDYPVPAGYTATTTTIALMIPPAYPQSQIDMFYAYPPLQRATGAAIPATEAVQSVRGLPFQRWSRHRGNVVPWNPQRDNVITHLALVESSLAKEVGE</sequence>